<reference evidence="5 6" key="1">
    <citation type="submission" date="2019-09" db="EMBL/GenBank/DDBJ databases">
        <title>NBRP : Genome information of microbial organism related human and environment.</title>
        <authorList>
            <person name="Hattori M."/>
            <person name="Oshima K."/>
            <person name="Inaba H."/>
            <person name="Suda W."/>
            <person name="Sakamoto M."/>
            <person name="Iino T."/>
            <person name="Kitahara M."/>
            <person name="Oshida Y."/>
            <person name="Iida T."/>
            <person name="Kudo T."/>
            <person name="Itoh T."/>
            <person name="Ohkuma M."/>
        </authorList>
    </citation>
    <scope>NUCLEOTIDE SEQUENCE [LARGE SCALE GENOMIC DNA]</scope>
    <source>
        <strain evidence="3 5">Hi-2</strain>
        <strain evidence="4 6">Mie-1</strain>
    </source>
</reference>
<accession>A0A5A7MUP6</accession>
<dbReference type="EMBL" id="BKCL01000009">
    <property type="protein sequence ID" value="GEQ98768.1"/>
    <property type="molecule type" value="Genomic_DNA"/>
</dbReference>
<keyword evidence="1" id="KW-1133">Transmembrane helix</keyword>
<proteinExistence type="predicted"/>
<organism evidence="4 6">
    <name type="scientific">Iodidimonas gelatinilytica</name>
    <dbReference type="NCBI Taxonomy" id="1236966"/>
    <lineage>
        <taxon>Bacteria</taxon>
        <taxon>Pseudomonadati</taxon>
        <taxon>Pseudomonadota</taxon>
        <taxon>Alphaproteobacteria</taxon>
        <taxon>Iodidimonadales</taxon>
        <taxon>Iodidimonadaceae</taxon>
        <taxon>Iodidimonas</taxon>
    </lineage>
</organism>
<dbReference type="Proteomes" id="UP000322084">
    <property type="component" value="Unassembled WGS sequence"/>
</dbReference>
<evidence type="ECO:0000313" key="6">
    <source>
        <dbReference type="Proteomes" id="UP000325187"/>
    </source>
</evidence>
<keyword evidence="1" id="KW-0812">Transmembrane</keyword>
<comment type="caution">
    <text evidence="4">The sequence shown here is derived from an EMBL/GenBank/DDBJ whole genome shotgun (WGS) entry which is preliminary data.</text>
</comment>
<evidence type="ECO:0000259" key="2">
    <source>
        <dbReference type="Pfam" id="PF00892"/>
    </source>
</evidence>
<evidence type="ECO:0000313" key="4">
    <source>
        <dbReference type="EMBL" id="GER01305.1"/>
    </source>
</evidence>
<feature type="transmembrane region" description="Helical" evidence="1">
    <location>
        <begin position="20"/>
        <end position="40"/>
    </location>
</feature>
<dbReference type="InterPro" id="IPR000620">
    <property type="entry name" value="EamA_dom"/>
</dbReference>
<keyword evidence="1" id="KW-0472">Membrane</keyword>
<evidence type="ECO:0000313" key="3">
    <source>
        <dbReference type="EMBL" id="GEQ98768.1"/>
    </source>
</evidence>
<dbReference type="Pfam" id="PF00892">
    <property type="entry name" value="EamA"/>
    <property type="match status" value="1"/>
</dbReference>
<dbReference type="EMBL" id="BKCM01000009">
    <property type="protein sequence ID" value="GER01305.1"/>
    <property type="molecule type" value="Genomic_DNA"/>
</dbReference>
<keyword evidence="6" id="KW-1185">Reference proteome</keyword>
<name>A0A5A7N0S8_9PROT</name>
<dbReference type="RefSeq" id="WP_150001003.1">
    <property type="nucleotide sequence ID" value="NZ_BKCL01000009.1"/>
</dbReference>
<feature type="domain" description="EamA" evidence="2">
    <location>
        <begin position="18"/>
        <end position="93"/>
    </location>
</feature>
<dbReference type="Proteomes" id="UP000325187">
    <property type="component" value="Unassembled WGS sequence"/>
</dbReference>
<dbReference type="InterPro" id="IPR037185">
    <property type="entry name" value="EmrE-like"/>
</dbReference>
<protein>
    <recommendedName>
        <fullName evidence="2">EamA domain-containing protein</fullName>
    </recommendedName>
</protein>
<feature type="transmembrane region" description="Helical" evidence="1">
    <location>
        <begin position="75"/>
        <end position="93"/>
    </location>
</feature>
<accession>A0A5A7N0S8</accession>
<dbReference type="GO" id="GO:0016020">
    <property type="term" value="C:membrane"/>
    <property type="evidence" value="ECO:0007669"/>
    <property type="project" value="InterPro"/>
</dbReference>
<evidence type="ECO:0000256" key="1">
    <source>
        <dbReference type="SAM" id="Phobius"/>
    </source>
</evidence>
<gene>
    <name evidence="3" type="ORF">JCM17844_24050</name>
    <name evidence="4" type="ORF">JCM17845_19280</name>
</gene>
<feature type="transmembrane region" description="Helical" evidence="1">
    <location>
        <begin position="52"/>
        <end position="69"/>
    </location>
</feature>
<dbReference type="SUPFAM" id="SSF103481">
    <property type="entry name" value="Multidrug resistance efflux transporter EmrE"/>
    <property type="match status" value="1"/>
</dbReference>
<sequence length="114" mass="12130">MALYAVLTGTPPALDLGVGYVVSFLYLTVFGTVAGFTIYLTLLKTWGLGRTAYVAIAIPLVALAVSTIFENYQWTPLAVAGVGLVLVGNLMLIRKKRPALMATDSLSNPEKPVV</sequence>
<evidence type="ECO:0000313" key="5">
    <source>
        <dbReference type="Proteomes" id="UP000322084"/>
    </source>
</evidence>
<dbReference type="AlphaFoldDB" id="A0A5A7N0S8"/>